<keyword evidence="3" id="KW-1185">Reference proteome</keyword>
<sequence>MEQCSNLAETYHDAAHRFEMAKTIRYEQLSEITRTLNNFKKANAKNSENIRHVKDRIDYLHECMNDELSAIERRLSSHLRLWLNCKRELDQWARSLDLAIQRLINYQDSALDTRDLVDNLIRAHDYKTERLPVSRDMPRSLPDVFVLCRRGTSVAEALVEFLGGKPTRIDSPSSSLSIAEIREATGNTRSNEVRTRSAPNFHNTAPTEFKELLNRINLCIDDFREAGTSNLGFIQQHLAEVRCSNDCLERETVGLSIPRNQVPSLTLNTRLTDVDNLVRGPSKNKTDSKVYNALQQMCEHTMLMDQIWSEFLRRRLFPPFESGQNTPPKTGADLSMMLCSDHDELLQTVFKTSSEDRISAYQLMDKIKNLSMDTFSLGAQLETQSSETSTNLSKAMILPATMVKHIGPLQDPSSSAAVFTRGSTLQENPHSTLNLSPRTENDITVFMILHFSYITSQWNFYQKGREHLSYSPTSGLQSTTSSSESTLFSTSLPTMKVENPCEQRADAQVLVAAGSIKEDSGYEDTTYPLDFLVLRGAKEGGKSEQVASPDEEPTTLDTALIRDLQNNAKDSDLRFHSNPLPQLALRIIHSFKFWYLDPVACGILATVVEEVTGNYTPTAAALLLSFLMREAASKPELWQDARHRQILREARNTPSNDESNGHHSAYGSKKSGLVRTKKYDDGMLGMKGRKIEEWGKVGEDLEWTESEGERGTERFGKSQRSLMLRGKRKNLIPLEHQRNDRDALKNANECRVSCGWIDVLEWLIIADDGRIYSQKEIPPPVQDPIKRYCRPWYDQSFHG</sequence>
<feature type="region of interest" description="Disordered" evidence="1">
    <location>
        <begin position="651"/>
        <end position="672"/>
    </location>
</feature>
<name>A0A4S8MGR0_DENBC</name>
<evidence type="ECO:0000256" key="1">
    <source>
        <dbReference type="SAM" id="MobiDB-lite"/>
    </source>
</evidence>
<evidence type="ECO:0000313" key="3">
    <source>
        <dbReference type="Proteomes" id="UP000297245"/>
    </source>
</evidence>
<gene>
    <name evidence="2" type="ORF">K435DRAFT_793151</name>
</gene>
<dbReference type="AlphaFoldDB" id="A0A4S8MGR0"/>
<organism evidence="2 3">
    <name type="scientific">Dendrothele bispora (strain CBS 962.96)</name>
    <dbReference type="NCBI Taxonomy" id="1314807"/>
    <lineage>
        <taxon>Eukaryota</taxon>
        <taxon>Fungi</taxon>
        <taxon>Dikarya</taxon>
        <taxon>Basidiomycota</taxon>
        <taxon>Agaricomycotina</taxon>
        <taxon>Agaricomycetes</taxon>
        <taxon>Agaricomycetidae</taxon>
        <taxon>Agaricales</taxon>
        <taxon>Agaricales incertae sedis</taxon>
        <taxon>Dendrothele</taxon>
    </lineage>
</organism>
<dbReference type="EMBL" id="ML179086">
    <property type="protein sequence ID" value="THV01682.1"/>
    <property type="molecule type" value="Genomic_DNA"/>
</dbReference>
<proteinExistence type="predicted"/>
<reference evidence="2 3" key="1">
    <citation type="journal article" date="2019" name="Nat. Ecol. Evol.">
        <title>Megaphylogeny resolves global patterns of mushroom evolution.</title>
        <authorList>
            <person name="Varga T."/>
            <person name="Krizsan K."/>
            <person name="Foldi C."/>
            <person name="Dima B."/>
            <person name="Sanchez-Garcia M."/>
            <person name="Sanchez-Ramirez S."/>
            <person name="Szollosi G.J."/>
            <person name="Szarkandi J.G."/>
            <person name="Papp V."/>
            <person name="Albert L."/>
            <person name="Andreopoulos W."/>
            <person name="Angelini C."/>
            <person name="Antonin V."/>
            <person name="Barry K.W."/>
            <person name="Bougher N.L."/>
            <person name="Buchanan P."/>
            <person name="Buyck B."/>
            <person name="Bense V."/>
            <person name="Catcheside P."/>
            <person name="Chovatia M."/>
            <person name="Cooper J."/>
            <person name="Damon W."/>
            <person name="Desjardin D."/>
            <person name="Finy P."/>
            <person name="Geml J."/>
            <person name="Haridas S."/>
            <person name="Hughes K."/>
            <person name="Justo A."/>
            <person name="Karasinski D."/>
            <person name="Kautmanova I."/>
            <person name="Kiss B."/>
            <person name="Kocsube S."/>
            <person name="Kotiranta H."/>
            <person name="LaButti K.M."/>
            <person name="Lechner B.E."/>
            <person name="Liimatainen K."/>
            <person name="Lipzen A."/>
            <person name="Lukacs Z."/>
            <person name="Mihaltcheva S."/>
            <person name="Morgado L.N."/>
            <person name="Niskanen T."/>
            <person name="Noordeloos M.E."/>
            <person name="Ohm R.A."/>
            <person name="Ortiz-Santana B."/>
            <person name="Ovrebo C."/>
            <person name="Racz N."/>
            <person name="Riley R."/>
            <person name="Savchenko A."/>
            <person name="Shiryaev A."/>
            <person name="Soop K."/>
            <person name="Spirin V."/>
            <person name="Szebenyi C."/>
            <person name="Tomsovsky M."/>
            <person name="Tulloss R.E."/>
            <person name="Uehling J."/>
            <person name="Grigoriev I.V."/>
            <person name="Vagvolgyi C."/>
            <person name="Papp T."/>
            <person name="Martin F.M."/>
            <person name="Miettinen O."/>
            <person name="Hibbett D.S."/>
            <person name="Nagy L.G."/>
        </authorList>
    </citation>
    <scope>NUCLEOTIDE SEQUENCE [LARGE SCALE GENOMIC DNA]</scope>
    <source>
        <strain evidence="2 3">CBS 962.96</strain>
    </source>
</reference>
<protein>
    <submittedName>
        <fullName evidence="2">Uncharacterized protein</fullName>
    </submittedName>
</protein>
<evidence type="ECO:0000313" key="2">
    <source>
        <dbReference type="EMBL" id="THV01682.1"/>
    </source>
</evidence>
<dbReference type="Proteomes" id="UP000297245">
    <property type="component" value="Unassembled WGS sequence"/>
</dbReference>
<accession>A0A4S8MGR0</accession>